<gene>
    <name evidence="2" type="ORF">H2LOC_008065</name>
</gene>
<accession>A0A6B8KGH8</accession>
<evidence type="ECO:0000313" key="2">
    <source>
        <dbReference type="EMBL" id="QGM45658.1"/>
    </source>
</evidence>
<dbReference type="AlphaFoldDB" id="A0A6B8KGH8"/>
<feature type="transmembrane region" description="Helical" evidence="1">
    <location>
        <begin position="116"/>
        <end position="137"/>
    </location>
</feature>
<protein>
    <recommendedName>
        <fullName evidence="4">Two pore domain potassium channel family protein</fullName>
    </recommendedName>
</protein>
<keyword evidence="1" id="KW-0812">Transmembrane</keyword>
<dbReference type="Proteomes" id="UP000309061">
    <property type="component" value="Chromosome"/>
</dbReference>
<dbReference type="KEGG" id="mhey:H2LOC_008065"/>
<sequence>MYWAFDWVWGLPLLVITITFHIYMFVMMEKKLIRRPRGRRVLRSLPEYIAPLALIGLGAALLHGIEASAWAALYVLVGALPDPGEAILYSLNAITSYGHAEIFLAQRWRLLGAIEAMNGLILFGLTTAFLYAAIGVARAPAQS</sequence>
<feature type="transmembrane region" description="Helical" evidence="1">
    <location>
        <begin position="6"/>
        <end position="27"/>
    </location>
</feature>
<keyword evidence="3" id="KW-1185">Reference proteome</keyword>
<keyword evidence="1" id="KW-0472">Membrane</keyword>
<evidence type="ECO:0000313" key="3">
    <source>
        <dbReference type="Proteomes" id="UP000309061"/>
    </source>
</evidence>
<evidence type="ECO:0000256" key="1">
    <source>
        <dbReference type="SAM" id="Phobius"/>
    </source>
</evidence>
<name>A0A6B8KGH8_9HYPH</name>
<evidence type="ECO:0008006" key="4">
    <source>
        <dbReference type="Google" id="ProtNLM"/>
    </source>
</evidence>
<keyword evidence="1" id="KW-1133">Transmembrane helix</keyword>
<organism evidence="2 3">
    <name type="scientific">Methylocystis heyeri</name>
    <dbReference type="NCBI Taxonomy" id="391905"/>
    <lineage>
        <taxon>Bacteria</taxon>
        <taxon>Pseudomonadati</taxon>
        <taxon>Pseudomonadota</taxon>
        <taxon>Alphaproteobacteria</taxon>
        <taxon>Hyphomicrobiales</taxon>
        <taxon>Methylocystaceae</taxon>
        <taxon>Methylocystis</taxon>
    </lineage>
</organism>
<reference evidence="2 3" key="1">
    <citation type="submission" date="2019-11" db="EMBL/GenBank/DDBJ databases">
        <title>The genome sequence of Methylocystis heyeri.</title>
        <authorList>
            <person name="Oshkin I.Y."/>
            <person name="Miroshnikov K."/>
            <person name="Dedysh S.N."/>
        </authorList>
    </citation>
    <scope>NUCLEOTIDE SEQUENCE [LARGE SCALE GENOMIC DNA]</scope>
    <source>
        <strain evidence="2 3">H2</strain>
    </source>
</reference>
<dbReference type="EMBL" id="CP046052">
    <property type="protein sequence ID" value="QGM45658.1"/>
    <property type="molecule type" value="Genomic_DNA"/>
</dbReference>
<dbReference type="OrthoDB" id="2974133at2"/>
<proteinExistence type="predicted"/>
<feature type="transmembrane region" description="Helical" evidence="1">
    <location>
        <begin position="48"/>
        <end position="74"/>
    </location>
</feature>